<evidence type="ECO:0000256" key="2">
    <source>
        <dbReference type="ARBA" id="ARBA00008674"/>
    </source>
</evidence>
<dbReference type="GO" id="GO:0006120">
    <property type="term" value="P:mitochondrial electron transport, NADH to ubiquinone"/>
    <property type="evidence" value="ECO:0007669"/>
    <property type="project" value="InterPro"/>
</dbReference>
<keyword evidence="10 11" id="KW-0472">Membrane</keyword>
<dbReference type="PANTHER" id="PTHR13099">
    <property type="entry name" value="NADH-UBIQUINONE OXIDOREDUCTASE SUBUNIT B14.5B"/>
    <property type="match status" value="1"/>
</dbReference>
<evidence type="ECO:0000256" key="11">
    <source>
        <dbReference type="SAM" id="Phobius"/>
    </source>
</evidence>
<evidence type="ECO:0000256" key="6">
    <source>
        <dbReference type="ARBA" id="ARBA00022792"/>
    </source>
</evidence>
<dbReference type="InterPro" id="IPR009423">
    <property type="entry name" value="NDUC2"/>
</dbReference>
<evidence type="ECO:0000256" key="8">
    <source>
        <dbReference type="ARBA" id="ARBA00022989"/>
    </source>
</evidence>
<keyword evidence="5 11" id="KW-0812">Transmembrane</keyword>
<dbReference type="GO" id="GO:0005743">
    <property type="term" value="C:mitochondrial inner membrane"/>
    <property type="evidence" value="ECO:0007669"/>
    <property type="project" value="UniProtKB-SubCell"/>
</dbReference>
<evidence type="ECO:0000256" key="5">
    <source>
        <dbReference type="ARBA" id="ARBA00022692"/>
    </source>
</evidence>
<keyword evidence="3" id="KW-0813">Transport</keyword>
<accession>A0A0K8RAM5</accession>
<keyword evidence="7" id="KW-0249">Electron transport</keyword>
<keyword evidence="6" id="KW-0999">Mitochondrion inner membrane</keyword>
<evidence type="ECO:0000256" key="3">
    <source>
        <dbReference type="ARBA" id="ARBA00022448"/>
    </source>
</evidence>
<dbReference type="PANTHER" id="PTHR13099:SF0">
    <property type="entry name" value="NADH DEHYDROGENASE [UBIQUINONE] 1 SUBUNIT C2-RELATED"/>
    <property type="match status" value="1"/>
</dbReference>
<keyword evidence="4" id="KW-0679">Respiratory chain</keyword>
<dbReference type="Pfam" id="PF06374">
    <property type="entry name" value="NDUF_C2"/>
    <property type="match status" value="1"/>
</dbReference>
<evidence type="ECO:0000256" key="1">
    <source>
        <dbReference type="ARBA" id="ARBA00004298"/>
    </source>
</evidence>
<comment type="subcellular location">
    <subcellularLocation>
        <location evidence="1">Mitochondrion inner membrane</location>
        <topology evidence="1">Single-pass membrane protein</topology>
        <orientation evidence="1">Matrix side</orientation>
    </subcellularLocation>
</comment>
<evidence type="ECO:0000256" key="4">
    <source>
        <dbReference type="ARBA" id="ARBA00022660"/>
    </source>
</evidence>
<evidence type="ECO:0000256" key="10">
    <source>
        <dbReference type="ARBA" id="ARBA00023136"/>
    </source>
</evidence>
<evidence type="ECO:0000256" key="7">
    <source>
        <dbReference type="ARBA" id="ARBA00022982"/>
    </source>
</evidence>
<keyword evidence="12" id="KW-0830">Ubiquinone</keyword>
<comment type="similarity">
    <text evidence="2">Belongs to the complex I NDUFC2 subunit family.</text>
</comment>
<evidence type="ECO:0000313" key="12">
    <source>
        <dbReference type="EMBL" id="JAA68207.1"/>
    </source>
</evidence>
<feature type="transmembrane region" description="Helical" evidence="11">
    <location>
        <begin position="41"/>
        <end position="62"/>
    </location>
</feature>
<dbReference type="EMBL" id="GADI01005601">
    <property type="protein sequence ID" value="JAA68207.1"/>
    <property type="molecule type" value="mRNA"/>
</dbReference>
<proteinExistence type="evidence at transcript level"/>
<protein>
    <submittedName>
        <fullName evidence="12">Putative nadh:ubiquinone oxidoreductase ndufc2/b14.5b subunit</fullName>
    </submittedName>
</protein>
<sequence>MADDEFANADLTGRYGELPPYYANLFRPTRDEEHRSITTKLWYWGFPAFIGFATICIVNLSTRRPALSGIQKHLIAAPIGAVAGEGLRRYFMYSARERDALLRHYILLHPEDFPEPERKKYADVFEPWLPIR</sequence>
<evidence type="ECO:0000256" key="9">
    <source>
        <dbReference type="ARBA" id="ARBA00023128"/>
    </source>
</evidence>
<organism evidence="12">
    <name type="scientific">Ixodes ricinus</name>
    <name type="common">Common tick</name>
    <name type="synonym">Acarus ricinus</name>
    <dbReference type="NCBI Taxonomy" id="34613"/>
    <lineage>
        <taxon>Eukaryota</taxon>
        <taxon>Metazoa</taxon>
        <taxon>Ecdysozoa</taxon>
        <taxon>Arthropoda</taxon>
        <taxon>Chelicerata</taxon>
        <taxon>Arachnida</taxon>
        <taxon>Acari</taxon>
        <taxon>Parasitiformes</taxon>
        <taxon>Ixodida</taxon>
        <taxon>Ixodoidea</taxon>
        <taxon>Ixodidae</taxon>
        <taxon>Ixodinae</taxon>
        <taxon>Ixodes</taxon>
    </lineage>
</organism>
<name>A0A0K8RAM5_IXORI</name>
<dbReference type="AlphaFoldDB" id="A0A0K8RAM5"/>
<keyword evidence="9" id="KW-0496">Mitochondrion</keyword>
<keyword evidence="8 11" id="KW-1133">Transmembrane helix</keyword>
<reference evidence="12" key="1">
    <citation type="submission" date="2012-12" db="EMBL/GenBank/DDBJ databases">
        <title>Identification and characterization of a phenylalanine ammonia-lyase gene family in Isatis indigotica Fort.</title>
        <authorList>
            <person name="Liu Q."/>
            <person name="Chen J."/>
            <person name="Zhou X."/>
            <person name="Di P."/>
            <person name="Xiao Y."/>
            <person name="Xuan H."/>
            <person name="Zhang L."/>
            <person name="Chen W."/>
        </authorList>
    </citation>
    <scope>NUCLEOTIDE SEQUENCE</scope>
    <source>
        <tissue evidence="12">Salivary gland</tissue>
    </source>
</reference>